<protein>
    <submittedName>
        <fullName evidence="2">Uncharacterized protein</fullName>
    </submittedName>
</protein>
<dbReference type="InterPro" id="IPR013924">
    <property type="entry name" value="RNase_H2_suC"/>
</dbReference>
<dbReference type="AlphaFoldDB" id="A0A8J4V955"/>
<comment type="caution">
    <text evidence="2">The sequence shown here is derived from an EMBL/GenBank/DDBJ whole genome shotgun (WGS) entry which is preliminary data.</text>
</comment>
<feature type="region of interest" description="Disordered" evidence="1">
    <location>
        <begin position="163"/>
        <end position="212"/>
    </location>
</feature>
<reference evidence="2" key="1">
    <citation type="submission" date="2020-01" db="EMBL/GenBank/DDBJ databases">
        <title>Development of genomics and gene disruption for Polysphondylium violaceum indicates a role for the polyketide synthase stlB in stalk morphogenesis.</title>
        <authorList>
            <person name="Narita B."/>
            <person name="Kawabe Y."/>
            <person name="Kin K."/>
            <person name="Saito T."/>
            <person name="Gibbs R."/>
            <person name="Kuspa A."/>
            <person name="Muzny D."/>
            <person name="Queller D."/>
            <person name="Richards S."/>
            <person name="Strassman J."/>
            <person name="Sucgang R."/>
            <person name="Worley K."/>
            <person name="Schaap P."/>
        </authorList>
    </citation>
    <scope>NUCLEOTIDE SEQUENCE</scope>
    <source>
        <strain evidence="2">QSvi11</strain>
    </source>
</reference>
<sequence length="283" mass="32727">MESNATTTASNKKGTISISINKDDFIDEATFNLLPCSVGFNGYSRVSSYFEIKEIDHDEYSNLNEKKTKKILESSFRGIKLLGSQVMVPENYRGYLLRDDEPNTEGDKKWEPILTFQKFNGWNRETVPSEFDKTQQFLKSINILSCINKEITQDDIDKELKEYENRDSIKPDTSTTSTSTSTSTTKSPLKIIKESNEIKETNEMKDNKEEKVEEVVAKEVEVEKEIVEKQETPEIKEKEKLEEVVAKEIEVEKEIVETKQEIKVDDDDDNGEEKKRRLKKIKL</sequence>
<dbReference type="PANTHER" id="PTHR47204:SF1">
    <property type="entry name" value="RIBONUCLEASE H2 SUBUNIT C"/>
    <property type="match status" value="1"/>
</dbReference>
<feature type="region of interest" description="Disordered" evidence="1">
    <location>
        <begin position="261"/>
        <end position="283"/>
    </location>
</feature>
<dbReference type="Gene3D" id="2.40.128.680">
    <property type="match status" value="1"/>
</dbReference>
<dbReference type="EMBL" id="AJWJ01000005">
    <property type="protein sequence ID" value="KAF2078437.1"/>
    <property type="molecule type" value="Genomic_DNA"/>
</dbReference>
<dbReference type="Proteomes" id="UP000695562">
    <property type="component" value="Unassembled WGS sequence"/>
</dbReference>
<gene>
    <name evidence="2" type="ORF">CYY_000304</name>
</gene>
<dbReference type="CDD" id="cd09271">
    <property type="entry name" value="RNase_H2-C"/>
    <property type="match status" value="1"/>
</dbReference>
<feature type="compositionally biased region" description="Basic and acidic residues" evidence="1">
    <location>
        <begin position="191"/>
        <end position="212"/>
    </location>
</feature>
<dbReference type="GO" id="GO:0006401">
    <property type="term" value="P:RNA catabolic process"/>
    <property type="evidence" value="ECO:0007669"/>
    <property type="project" value="InterPro"/>
</dbReference>
<organism evidence="2 3">
    <name type="scientific">Polysphondylium violaceum</name>
    <dbReference type="NCBI Taxonomy" id="133409"/>
    <lineage>
        <taxon>Eukaryota</taxon>
        <taxon>Amoebozoa</taxon>
        <taxon>Evosea</taxon>
        <taxon>Eumycetozoa</taxon>
        <taxon>Dictyostelia</taxon>
        <taxon>Dictyosteliales</taxon>
        <taxon>Dictyosteliaceae</taxon>
        <taxon>Polysphondylium</taxon>
    </lineage>
</organism>
<proteinExistence type="predicted"/>
<evidence type="ECO:0000313" key="3">
    <source>
        <dbReference type="Proteomes" id="UP000695562"/>
    </source>
</evidence>
<accession>A0A8J4V955</accession>
<dbReference type="PANTHER" id="PTHR47204">
    <property type="entry name" value="OS02G0168900 PROTEIN"/>
    <property type="match status" value="1"/>
</dbReference>
<feature type="compositionally biased region" description="Low complexity" evidence="1">
    <location>
        <begin position="173"/>
        <end position="185"/>
    </location>
</feature>
<evidence type="ECO:0000256" key="1">
    <source>
        <dbReference type="SAM" id="MobiDB-lite"/>
    </source>
</evidence>
<dbReference type="Pfam" id="PF08615">
    <property type="entry name" value="RNase_H2_suC"/>
    <property type="match status" value="1"/>
</dbReference>
<dbReference type="OrthoDB" id="6222486at2759"/>
<keyword evidence="3" id="KW-1185">Reference proteome</keyword>
<evidence type="ECO:0000313" key="2">
    <source>
        <dbReference type="EMBL" id="KAF2078437.1"/>
    </source>
</evidence>
<name>A0A8J4V955_9MYCE</name>
<dbReference type="GO" id="GO:0032299">
    <property type="term" value="C:ribonuclease H2 complex"/>
    <property type="evidence" value="ECO:0007669"/>
    <property type="project" value="InterPro"/>
</dbReference>